<comment type="similarity">
    <text evidence="2">Belongs to the ferric reductase (FRE) family.</text>
</comment>
<dbReference type="GO" id="GO:0015677">
    <property type="term" value="P:copper ion import"/>
    <property type="evidence" value="ECO:0007669"/>
    <property type="project" value="TreeGrafter"/>
</dbReference>
<feature type="compositionally biased region" description="Polar residues" evidence="14">
    <location>
        <begin position="553"/>
        <end position="562"/>
    </location>
</feature>
<dbReference type="InterPro" id="IPR039261">
    <property type="entry name" value="FNR_nucleotide-bd"/>
</dbReference>
<dbReference type="InterPro" id="IPR013130">
    <property type="entry name" value="Fe3_Rdtase_TM_dom"/>
</dbReference>
<evidence type="ECO:0000313" key="18">
    <source>
        <dbReference type="Proteomes" id="UP000027195"/>
    </source>
</evidence>
<feature type="transmembrane region" description="Helical" evidence="15">
    <location>
        <begin position="121"/>
        <end position="139"/>
    </location>
</feature>
<evidence type="ECO:0000256" key="10">
    <source>
        <dbReference type="ARBA" id="ARBA00023065"/>
    </source>
</evidence>
<evidence type="ECO:0000256" key="5">
    <source>
        <dbReference type="ARBA" id="ARBA00022475"/>
    </source>
</evidence>
<accession>A0A067MT72</accession>
<keyword evidence="4" id="KW-0813">Transport</keyword>
<dbReference type="GO" id="GO:0006826">
    <property type="term" value="P:iron ion transport"/>
    <property type="evidence" value="ECO:0007669"/>
    <property type="project" value="TreeGrafter"/>
</dbReference>
<evidence type="ECO:0000256" key="12">
    <source>
        <dbReference type="ARBA" id="ARBA00023180"/>
    </source>
</evidence>
<comment type="subcellular location">
    <subcellularLocation>
        <location evidence="1">Cell membrane</location>
        <topology evidence="1">Multi-pass membrane protein</topology>
    </subcellularLocation>
</comment>
<dbReference type="SUPFAM" id="SSF52343">
    <property type="entry name" value="Ferredoxin reductase-like, C-terminal NADP-linked domain"/>
    <property type="match status" value="1"/>
</dbReference>
<dbReference type="HOGENOM" id="CLU_010365_6_1_1"/>
<dbReference type="Gene3D" id="3.40.50.80">
    <property type="entry name" value="Nucleotide-binding domain of ferredoxin-NADP reductase (FNR) module"/>
    <property type="match status" value="1"/>
</dbReference>
<evidence type="ECO:0000256" key="4">
    <source>
        <dbReference type="ARBA" id="ARBA00022448"/>
    </source>
</evidence>
<evidence type="ECO:0000256" key="9">
    <source>
        <dbReference type="ARBA" id="ARBA00023002"/>
    </source>
</evidence>
<dbReference type="InterPro" id="IPR013121">
    <property type="entry name" value="Fe_red_NAD-bd_6"/>
</dbReference>
<keyword evidence="7" id="KW-0249">Electron transport</keyword>
<dbReference type="InterPro" id="IPR017938">
    <property type="entry name" value="Riboflavin_synthase-like_b-brl"/>
</dbReference>
<dbReference type="InParanoid" id="A0A067MT72"/>
<evidence type="ECO:0000256" key="14">
    <source>
        <dbReference type="SAM" id="MobiDB-lite"/>
    </source>
</evidence>
<keyword evidence="12" id="KW-0325">Glycoprotein</keyword>
<dbReference type="CDD" id="cd06186">
    <property type="entry name" value="NOX_Duox_like_FAD_NADP"/>
    <property type="match status" value="1"/>
</dbReference>
<dbReference type="Pfam" id="PF08022">
    <property type="entry name" value="FAD_binding_8"/>
    <property type="match status" value="1"/>
</dbReference>
<evidence type="ECO:0000313" key="17">
    <source>
        <dbReference type="EMBL" id="KDQ18799.1"/>
    </source>
</evidence>
<keyword evidence="10" id="KW-0406">Ion transport</keyword>
<dbReference type="SFLD" id="SFLDS00052">
    <property type="entry name" value="Ferric_Reductase_Domain"/>
    <property type="match status" value="1"/>
</dbReference>
<feature type="transmembrane region" description="Helical" evidence="15">
    <location>
        <begin position="216"/>
        <end position="237"/>
    </location>
</feature>
<name>A0A067MT72_BOTB1</name>
<evidence type="ECO:0000256" key="3">
    <source>
        <dbReference type="ARBA" id="ARBA00012668"/>
    </source>
</evidence>
<dbReference type="PROSITE" id="PS51384">
    <property type="entry name" value="FAD_FR"/>
    <property type="match status" value="1"/>
</dbReference>
<keyword evidence="9" id="KW-0560">Oxidoreductase</keyword>
<keyword evidence="8 15" id="KW-1133">Transmembrane helix</keyword>
<evidence type="ECO:0000256" key="1">
    <source>
        <dbReference type="ARBA" id="ARBA00004651"/>
    </source>
</evidence>
<dbReference type="AlphaFoldDB" id="A0A067MT72"/>
<dbReference type="STRING" id="930990.A0A067MT72"/>
<feature type="transmembrane region" description="Helical" evidence="15">
    <location>
        <begin position="34"/>
        <end position="58"/>
    </location>
</feature>
<organism evidence="17 18">
    <name type="scientific">Botryobasidium botryosum (strain FD-172 SS1)</name>
    <dbReference type="NCBI Taxonomy" id="930990"/>
    <lineage>
        <taxon>Eukaryota</taxon>
        <taxon>Fungi</taxon>
        <taxon>Dikarya</taxon>
        <taxon>Basidiomycota</taxon>
        <taxon>Agaricomycotina</taxon>
        <taxon>Agaricomycetes</taxon>
        <taxon>Cantharellales</taxon>
        <taxon>Botryobasidiaceae</taxon>
        <taxon>Botryobasidium</taxon>
    </lineage>
</organism>
<dbReference type="GO" id="GO:0006879">
    <property type="term" value="P:intracellular iron ion homeostasis"/>
    <property type="evidence" value="ECO:0007669"/>
    <property type="project" value="TreeGrafter"/>
</dbReference>
<evidence type="ECO:0000256" key="6">
    <source>
        <dbReference type="ARBA" id="ARBA00022692"/>
    </source>
</evidence>
<dbReference type="InterPro" id="IPR013112">
    <property type="entry name" value="FAD-bd_8"/>
</dbReference>
<dbReference type="InterPro" id="IPR051410">
    <property type="entry name" value="Ferric/Cupric_Reductase"/>
</dbReference>
<dbReference type="PANTHER" id="PTHR32361:SF9">
    <property type="entry name" value="FERRIC REDUCTASE TRANSMEMBRANE COMPONENT 3-RELATED"/>
    <property type="match status" value="1"/>
</dbReference>
<keyword evidence="5" id="KW-1003">Cell membrane</keyword>
<evidence type="ECO:0000256" key="2">
    <source>
        <dbReference type="ARBA" id="ARBA00006278"/>
    </source>
</evidence>
<evidence type="ECO:0000256" key="11">
    <source>
        <dbReference type="ARBA" id="ARBA00023136"/>
    </source>
</evidence>
<evidence type="ECO:0000259" key="16">
    <source>
        <dbReference type="PROSITE" id="PS51384"/>
    </source>
</evidence>
<dbReference type="InterPro" id="IPR017927">
    <property type="entry name" value="FAD-bd_FR_type"/>
</dbReference>
<feature type="region of interest" description="Disordered" evidence="14">
    <location>
        <begin position="541"/>
        <end position="562"/>
    </location>
</feature>
<dbReference type="EC" id="1.16.1.9" evidence="3"/>
<dbReference type="EMBL" id="KL198020">
    <property type="protein sequence ID" value="KDQ18799.1"/>
    <property type="molecule type" value="Genomic_DNA"/>
</dbReference>
<feature type="domain" description="FAD-binding FR-type" evidence="16">
    <location>
        <begin position="307"/>
        <end position="431"/>
    </location>
</feature>
<dbReference type="SFLD" id="SFLDG01168">
    <property type="entry name" value="Ferric_reductase_subgroup_(FRE"/>
    <property type="match status" value="1"/>
</dbReference>
<evidence type="ECO:0000256" key="8">
    <source>
        <dbReference type="ARBA" id="ARBA00022989"/>
    </source>
</evidence>
<dbReference type="GO" id="GO:0005886">
    <property type="term" value="C:plasma membrane"/>
    <property type="evidence" value="ECO:0007669"/>
    <property type="project" value="UniProtKB-SubCell"/>
</dbReference>
<evidence type="ECO:0000256" key="13">
    <source>
        <dbReference type="ARBA" id="ARBA00048483"/>
    </source>
</evidence>
<dbReference type="Pfam" id="PF01794">
    <property type="entry name" value="Ferric_reduct"/>
    <property type="match status" value="1"/>
</dbReference>
<gene>
    <name evidence="17" type="ORF">BOTBODRAFT_126641</name>
</gene>
<sequence>MPMFMLAPALTKRKETPAQKAHRLWQKNQYPKELWWMIAAVIGTLSIIHLFCLVRAWVRTRQLARQDVRARTAADELVIPAQRGRVSVRRLPPSILSAFRIAAFRWSPPLSTLHRMCLSEMVFIIVYIIALLTWCFVGTRNLDPLYYANRASNLAASQIPLIVALAGKNNIISFLTGVGPEKLNVLHRASARATLVLIWVHAFGRREIGLVGEDSIHLGFIHWGITGITAFSFAALLSVRKIRNLAYEAFLITHIILIFIFMLAVCLHAPSNIHRVWPGFLVWGLDRLCRAVRFFFLNQLWLSVVPRVQSDASNVTLKKLSADTVCLTLRLGRRVPWAWSAGQHFYLVIPSVSRFPLESHPFTAASIPYALGGSLSDEKELVFIIRARDGFTKRLLERAAEQDCAASTSPALPALDLKAYVDGPYGYPPSWALYDTCILIAGGSGITYTLSMLLDLIHCAQKGTSAVRHIVFLWVIRDIEQVNWIRDTLTAALEHAPQSLTIELRIHVTQAQRNGLTPAISEKEADMDIEKQGYPNVLEKSETPARHHDRTSPAGSSNVSIKSATYKNNSLPASKDDYGLPHAKIVSGRPDIEGLLREEVESAHGSVGVDVCGPLALVQSVRKALSSDIAGPVGVLQGKPAVTLHVVRVSL</sequence>
<dbReference type="SUPFAM" id="SSF63380">
    <property type="entry name" value="Riboflavin synthase domain-like"/>
    <property type="match status" value="1"/>
</dbReference>
<reference evidence="18" key="1">
    <citation type="journal article" date="2014" name="Proc. Natl. Acad. Sci. U.S.A.">
        <title>Extensive sampling of basidiomycete genomes demonstrates inadequacy of the white-rot/brown-rot paradigm for wood decay fungi.</title>
        <authorList>
            <person name="Riley R."/>
            <person name="Salamov A.A."/>
            <person name="Brown D.W."/>
            <person name="Nagy L.G."/>
            <person name="Floudas D."/>
            <person name="Held B.W."/>
            <person name="Levasseur A."/>
            <person name="Lombard V."/>
            <person name="Morin E."/>
            <person name="Otillar R."/>
            <person name="Lindquist E.A."/>
            <person name="Sun H."/>
            <person name="LaButti K.M."/>
            <person name="Schmutz J."/>
            <person name="Jabbour D."/>
            <person name="Luo H."/>
            <person name="Baker S.E."/>
            <person name="Pisabarro A.G."/>
            <person name="Walton J.D."/>
            <person name="Blanchette R.A."/>
            <person name="Henrissat B."/>
            <person name="Martin F."/>
            <person name="Cullen D."/>
            <person name="Hibbett D.S."/>
            <person name="Grigoriev I.V."/>
        </authorList>
    </citation>
    <scope>NUCLEOTIDE SEQUENCE [LARGE SCALE GENOMIC DNA]</scope>
    <source>
        <strain evidence="18">FD-172 SS1</strain>
    </source>
</reference>
<comment type="catalytic activity">
    <reaction evidence="13">
        <text>2 a Fe(II)-siderophore + NADP(+) + H(+) = 2 a Fe(III)-siderophore + NADPH</text>
        <dbReference type="Rhea" id="RHEA:28795"/>
        <dbReference type="Rhea" id="RHEA-COMP:11342"/>
        <dbReference type="Rhea" id="RHEA-COMP:11344"/>
        <dbReference type="ChEBI" id="CHEBI:15378"/>
        <dbReference type="ChEBI" id="CHEBI:29033"/>
        <dbReference type="ChEBI" id="CHEBI:29034"/>
        <dbReference type="ChEBI" id="CHEBI:57783"/>
        <dbReference type="ChEBI" id="CHEBI:58349"/>
        <dbReference type="EC" id="1.16.1.9"/>
    </reaction>
</comment>
<evidence type="ECO:0000256" key="7">
    <source>
        <dbReference type="ARBA" id="ARBA00022982"/>
    </source>
</evidence>
<dbReference type="PANTHER" id="PTHR32361">
    <property type="entry name" value="FERRIC/CUPRIC REDUCTASE TRANSMEMBRANE COMPONENT"/>
    <property type="match status" value="1"/>
</dbReference>
<dbReference type="Pfam" id="PF08030">
    <property type="entry name" value="NAD_binding_6"/>
    <property type="match status" value="1"/>
</dbReference>
<dbReference type="OrthoDB" id="4494341at2759"/>
<keyword evidence="18" id="KW-1185">Reference proteome</keyword>
<feature type="transmembrane region" description="Helical" evidence="15">
    <location>
        <begin position="249"/>
        <end position="270"/>
    </location>
</feature>
<evidence type="ECO:0000256" key="15">
    <source>
        <dbReference type="SAM" id="Phobius"/>
    </source>
</evidence>
<dbReference type="GO" id="GO:0052851">
    <property type="term" value="F:ferric-chelate reductase (NADPH) activity"/>
    <property type="evidence" value="ECO:0007669"/>
    <property type="project" value="UniProtKB-EC"/>
</dbReference>
<proteinExistence type="inferred from homology"/>
<keyword evidence="11 15" id="KW-0472">Membrane</keyword>
<dbReference type="Proteomes" id="UP000027195">
    <property type="component" value="Unassembled WGS sequence"/>
</dbReference>
<keyword evidence="6 15" id="KW-0812">Transmembrane</keyword>
<protein>
    <recommendedName>
        <fullName evidence="3">ferric-chelate reductase (NADPH)</fullName>
        <ecNumber evidence="3">1.16.1.9</ecNumber>
    </recommendedName>
</protein>